<dbReference type="AlphaFoldDB" id="A0A5C4XGN5"/>
<dbReference type="InterPro" id="IPR002716">
    <property type="entry name" value="PIN_dom"/>
</dbReference>
<dbReference type="Pfam" id="PF01850">
    <property type="entry name" value="PIN"/>
    <property type="match status" value="1"/>
</dbReference>
<evidence type="ECO:0000256" key="7">
    <source>
        <dbReference type="ARBA" id="ARBA00038093"/>
    </source>
</evidence>
<evidence type="ECO:0000259" key="9">
    <source>
        <dbReference type="Pfam" id="PF01850"/>
    </source>
</evidence>
<evidence type="ECO:0000313" key="10">
    <source>
        <dbReference type="EMBL" id="TNM62693.1"/>
    </source>
</evidence>
<dbReference type="HAMAP" id="MF_00265">
    <property type="entry name" value="VapC_Nob1"/>
    <property type="match status" value="1"/>
</dbReference>
<evidence type="ECO:0000256" key="8">
    <source>
        <dbReference type="HAMAP-Rule" id="MF_00265"/>
    </source>
</evidence>
<evidence type="ECO:0000313" key="11">
    <source>
        <dbReference type="Proteomes" id="UP000311605"/>
    </source>
</evidence>
<dbReference type="GO" id="GO:0090729">
    <property type="term" value="F:toxin activity"/>
    <property type="evidence" value="ECO:0007669"/>
    <property type="project" value="UniProtKB-KW"/>
</dbReference>
<organism evidence="10 11">
    <name type="scientific">Aliirhizobium smilacinae</name>
    <dbReference type="NCBI Taxonomy" id="1395944"/>
    <lineage>
        <taxon>Bacteria</taxon>
        <taxon>Pseudomonadati</taxon>
        <taxon>Pseudomonadota</taxon>
        <taxon>Alphaproteobacteria</taxon>
        <taxon>Hyphomicrobiales</taxon>
        <taxon>Rhizobiaceae</taxon>
        <taxon>Aliirhizobium</taxon>
    </lineage>
</organism>
<evidence type="ECO:0000256" key="5">
    <source>
        <dbReference type="ARBA" id="ARBA00022801"/>
    </source>
</evidence>
<keyword evidence="6 8" id="KW-0460">Magnesium</keyword>
<dbReference type="EC" id="3.1.-.-" evidence="8"/>
<dbReference type="InterPro" id="IPR022907">
    <property type="entry name" value="VapC_family"/>
</dbReference>
<dbReference type="EMBL" id="VDMN01000003">
    <property type="protein sequence ID" value="TNM62693.1"/>
    <property type="molecule type" value="Genomic_DNA"/>
</dbReference>
<gene>
    <name evidence="8" type="primary">vapC</name>
    <name evidence="10" type="ORF">FHP24_15795</name>
</gene>
<dbReference type="PANTHER" id="PTHR33653">
    <property type="entry name" value="RIBONUCLEASE VAPC2"/>
    <property type="match status" value="1"/>
</dbReference>
<dbReference type="GO" id="GO:0016787">
    <property type="term" value="F:hydrolase activity"/>
    <property type="evidence" value="ECO:0007669"/>
    <property type="project" value="UniProtKB-KW"/>
</dbReference>
<dbReference type="PANTHER" id="PTHR33653:SF1">
    <property type="entry name" value="RIBONUCLEASE VAPC2"/>
    <property type="match status" value="1"/>
</dbReference>
<evidence type="ECO:0000256" key="2">
    <source>
        <dbReference type="ARBA" id="ARBA00022649"/>
    </source>
</evidence>
<comment type="caution">
    <text evidence="10">The sequence shown here is derived from an EMBL/GenBank/DDBJ whole genome shotgun (WGS) entry which is preliminary data.</text>
</comment>
<protein>
    <recommendedName>
        <fullName evidence="8">Ribonuclease VapC</fullName>
        <shortName evidence="8">RNase VapC</shortName>
        <ecNumber evidence="8">3.1.-.-</ecNumber>
    </recommendedName>
    <alternativeName>
        <fullName evidence="8">Toxin VapC</fullName>
    </alternativeName>
</protein>
<keyword evidence="3 8" id="KW-0540">Nuclease</keyword>
<reference evidence="10 11" key="1">
    <citation type="submission" date="2019-06" db="EMBL/GenBank/DDBJ databases">
        <title>The draft genome of Rhizobium smilacinae PTYR-5.</title>
        <authorList>
            <person name="Liu L."/>
            <person name="Li L."/>
            <person name="Zhang X."/>
        </authorList>
    </citation>
    <scope>NUCLEOTIDE SEQUENCE [LARGE SCALE GENOMIC DNA]</scope>
    <source>
        <strain evidence="10 11">PTYR-5</strain>
    </source>
</reference>
<dbReference type="OrthoDB" id="9800524at2"/>
<dbReference type="Proteomes" id="UP000311605">
    <property type="component" value="Unassembled WGS sequence"/>
</dbReference>
<evidence type="ECO:0000256" key="4">
    <source>
        <dbReference type="ARBA" id="ARBA00022723"/>
    </source>
</evidence>
<feature type="binding site" evidence="8">
    <location>
        <position position="7"/>
    </location>
    <ligand>
        <name>Mg(2+)</name>
        <dbReference type="ChEBI" id="CHEBI:18420"/>
    </ligand>
</feature>
<accession>A0A5C4XGN5</accession>
<keyword evidence="4 8" id="KW-0479">Metal-binding</keyword>
<evidence type="ECO:0000256" key="6">
    <source>
        <dbReference type="ARBA" id="ARBA00022842"/>
    </source>
</evidence>
<dbReference type="InterPro" id="IPR029060">
    <property type="entry name" value="PIN-like_dom_sf"/>
</dbReference>
<keyword evidence="5 8" id="KW-0378">Hydrolase</keyword>
<evidence type="ECO:0000256" key="1">
    <source>
        <dbReference type="ARBA" id="ARBA00001946"/>
    </source>
</evidence>
<keyword evidence="11" id="KW-1185">Reference proteome</keyword>
<dbReference type="RefSeq" id="WP_139677188.1">
    <property type="nucleotide sequence ID" value="NZ_VDMN01000003.1"/>
</dbReference>
<comment type="function">
    <text evidence="8">Toxic component of a toxin-antitoxin (TA) system. An RNase.</text>
</comment>
<dbReference type="InterPro" id="IPR050556">
    <property type="entry name" value="Type_II_TA_system_RNase"/>
</dbReference>
<comment type="cofactor">
    <cofactor evidence="1 8">
        <name>Mg(2+)</name>
        <dbReference type="ChEBI" id="CHEBI:18420"/>
    </cofactor>
</comment>
<evidence type="ECO:0000256" key="3">
    <source>
        <dbReference type="ARBA" id="ARBA00022722"/>
    </source>
</evidence>
<sequence length="141" mass="15856">MISVLVDTNVLIDVFGPETRFKEWSAQVILDLRSAARFILTPIVWAELATMAPTEDALAFMLARLEFVREPLPFAAAYQAGLAHAAYRHAGGLRERTLPDFLIGAHAATRSHRLLTRDSTRYRSYFPHLEIISPETHPLSL</sequence>
<dbReference type="GO" id="GO:0000287">
    <property type="term" value="F:magnesium ion binding"/>
    <property type="evidence" value="ECO:0007669"/>
    <property type="project" value="UniProtKB-UniRule"/>
</dbReference>
<name>A0A5C4XGN5_9HYPH</name>
<keyword evidence="2 8" id="KW-1277">Toxin-antitoxin system</keyword>
<dbReference type="GO" id="GO:0004540">
    <property type="term" value="F:RNA nuclease activity"/>
    <property type="evidence" value="ECO:0007669"/>
    <property type="project" value="InterPro"/>
</dbReference>
<comment type="similarity">
    <text evidence="7 8">Belongs to the PINc/VapC protein family.</text>
</comment>
<dbReference type="SUPFAM" id="SSF88723">
    <property type="entry name" value="PIN domain-like"/>
    <property type="match status" value="1"/>
</dbReference>
<proteinExistence type="inferred from homology"/>
<dbReference type="Gene3D" id="3.40.50.1010">
    <property type="entry name" value="5'-nuclease"/>
    <property type="match status" value="1"/>
</dbReference>
<keyword evidence="8" id="KW-0800">Toxin</keyword>
<feature type="domain" description="PIN" evidence="9">
    <location>
        <begin position="4"/>
        <end position="119"/>
    </location>
</feature>
<feature type="binding site" evidence="8">
    <location>
        <position position="100"/>
    </location>
    <ligand>
        <name>Mg(2+)</name>
        <dbReference type="ChEBI" id="CHEBI:18420"/>
    </ligand>
</feature>